<dbReference type="AlphaFoldDB" id="A0A1H7RP33"/>
<reference evidence="5" key="1">
    <citation type="submission" date="2016-10" db="EMBL/GenBank/DDBJ databases">
        <authorList>
            <person name="Varghese N."/>
            <person name="Submissions S."/>
        </authorList>
    </citation>
    <scope>NUCLEOTIDE SEQUENCE [LARGE SCALE GENOMIC DNA]</scope>
    <source>
        <strain evidence="5">LMG 26416</strain>
    </source>
</reference>
<gene>
    <name evidence="4" type="ORF">SAMN05192542_110121</name>
</gene>
<dbReference type="SUPFAM" id="SSF52402">
    <property type="entry name" value="Adenine nucleotide alpha hydrolases-like"/>
    <property type="match status" value="1"/>
</dbReference>
<dbReference type="Pfam" id="PF00582">
    <property type="entry name" value="Usp"/>
    <property type="match status" value="1"/>
</dbReference>
<dbReference type="Gene3D" id="3.40.50.620">
    <property type="entry name" value="HUPs"/>
    <property type="match status" value="1"/>
</dbReference>
<dbReference type="GO" id="GO:0005737">
    <property type="term" value="C:cytoplasm"/>
    <property type="evidence" value="ECO:0007669"/>
    <property type="project" value="UniProtKB-SubCell"/>
</dbReference>
<evidence type="ECO:0000256" key="2">
    <source>
        <dbReference type="PIRNR" id="PIRNR006276"/>
    </source>
</evidence>
<dbReference type="PRINTS" id="PR01438">
    <property type="entry name" value="UNVRSLSTRESS"/>
</dbReference>
<dbReference type="OrthoDB" id="8547832at2"/>
<dbReference type="CDD" id="cd00293">
    <property type="entry name" value="USP-like"/>
    <property type="match status" value="1"/>
</dbReference>
<dbReference type="STRING" id="416943.SAMN05445871_5495"/>
<dbReference type="InterPro" id="IPR006015">
    <property type="entry name" value="Universal_stress_UspA"/>
</dbReference>
<dbReference type="PANTHER" id="PTHR46268:SF6">
    <property type="entry name" value="UNIVERSAL STRESS PROTEIN UP12"/>
    <property type="match status" value="1"/>
</dbReference>
<sequence>MYKKILVAMDGSDTSVEALDEALRMASVTQGDLRVVCVVDQVPFLPYAGYYDPGALIDAARKDSAKVLENAQNAIARMGMKGDTELAETESVADDVPTCLKRCADRYGADLVVMGTHGRRGLKRMMLGSVAERFLRITTVPVLMVRGTDTAAGA</sequence>
<evidence type="ECO:0000313" key="4">
    <source>
        <dbReference type="EMBL" id="SEL62060.1"/>
    </source>
</evidence>
<keyword evidence="5" id="KW-1185">Reference proteome</keyword>
<comment type="subcellular location">
    <subcellularLocation>
        <location evidence="2">Cytoplasm</location>
    </subcellularLocation>
</comment>
<comment type="similarity">
    <text evidence="1 2">Belongs to the universal stress protein A family.</text>
</comment>
<feature type="domain" description="UspA" evidence="3">
    <location>
        <begin position="1"/>
        <end position="146"/>
    </location>
</feature>
<dbReference type="Proteomes" id="UP000199120">
    <property type="component" value="Unassembled WGS sequence"/>
</dbReference>
<dbReference type="PANTHER" id="PTHR46268">
    <property type="entry name" value="STRESS RESPONSE PROTEIN NHAX"/>
    <property type="match status" value="1"/>
</dbReference>
<dbReference type="InterPro" id="IPR006016">
    <property type="entry name" value="UspA"/>
</dbReference>
<proteinExistence type="inferred from homology"/>
<evidence type="ECO:0000256" key="1">
    <source>
        <dbReference type="ARBA" id="ARBA00008791"/>
    </source>
</evidence>
<dbReference type="PIRSF" id="PIRSF006276">
    <property type="entry name" value="UspA"/>
    <property type="match status" value="1"/>
</dbReference>
<organism evidence="4 5">
    <name type="scientific">Paraburkholderia caballeronis</name>
    <dbReference type="NCBI Taxonomy" id="416943"/>
    <lineage>
        <taxon>Bacteria</taxon>
        <taxon>Pseudomonadati</taxon>
        <taxon>Pseudomonadota</taxon>
        <taxon>Betaproteobacteria</taxon>
        <taxon>Burkholderiales</taxon>
        <taxon>Burkholderiaceae</taxon>
        <taxon>Paraburkholderia</taxon>
    </lineage>
</organism>
<evidence type="ECO:0000259" key="3">
    <source>
        <dbReference type="Pfam" id="PF00582"/>
    </source>
</evidence>
<keyword evidence="2" id="KW-0963">Cytoplasm</keyword>
<name>A0A1H7RP33_9BURK</name>
<dbReference type="EMBL" id="FOAJ01000010">
    <property type="protein sequence ID" value="SEL62060.1"/>
    <property type="molecule type" value="Genomic_DNA"/>
</dbReference>
<accession>A0A1H7RP33</accession>
<dbReference type="InterPro" id="IPR014729">
    <property type="entry name" value="Rossmann-like_a/b/a_fold"/>
</dbReference>
<dbReference type="RefSeq" id="WP_090551608.1">
    <property type="nucleotide sequence ID" value="NZ_FNSR01000003.1"/>
</dbReference>
<protein>
    <recommendedName>
        <fullName evidence="2">Universal stress protein</fullName>
    </recommendedName>
</protein>
<evidence type="ECO:0000313" key="5">
    <source>
        <dbReference type="Proteomes" id="UP000199120"/>
    </source>
</evidence>